<dbReference type="SUPFAM" id="SSF55486">
    <property type="entry name" value="Metalloproteases ('zincins'), catalytic domain"/>
    <property type="match status" value="1"/>
</dbReference>
<dbReference type="GO" id="GO:0016485">
    <property type="term" value="P:protein processing"/>
    <property type="evidence" value="ECO:0007669"/>
    <property type="project" value="TreeGrafter"/>
</dbReference>
<feature type="transmembrane region" description="Helical" evidence="3">
    <location>
        <begin position="26"/>
        <end position="47"/>
    </location>
</feature>
<dbReference type="InterPro" id="IPR000718">
    <property type="entry name" value="Peptidase_M13"/>
</dbReference>
<organism evidence="5 6">
    <name type="scientific">Microctonus hyperodae</name>
    <name type="common">Parasitoid wasp</name>
    <dbReference type="NCBI Taxonomy" id="165561"/>
    <lineage>
        <taxon>Eukaryota</taxon>
        <taxon>Metazoa</taxon>
        <taxon>Ecdysozoa</taxon>
        <taxon>Arthropoda</taxon>
        <taxon>Hexapoda</taxon>
        <taxon>Insecta</taxon>
        <taxon>Pterygota</taxon>
        <taxon>Neoptera</taxon>
        <taxon>Endopterygota</taxon>
        <taxon>Hymenoptera</taxon>
        <taxon>Apocrita</taxon>
        <taxon>Ichneumonoidea</taxon>
        <taxon>Braconidae</taxon>
        <taxon>Euphorinae</taxon>
        <taxon>Microctonus</taxon>
    </lineage>
</organism>
<comment type="subcellular location">
    <subcellularLocation>
        <location evidence="1">Cell membrane</location>
        <topology evidence="1">Single-pass type II membrane protein</topology>
    </subcellularLocation>
</comment>
<evidence type="ECO:0000256" key="3">
    <source>
        <dbReference type="SAM" id="Phobius"/>
    </source>
</evidence>
<dbReference type="PANTHER" id="PTHR11733">
    <property type="entry name" value="ZINC METALLOPROTEASE FAMILY M13 NEPRILYSIN-RELATED"/>
    <property type="match status" value="1"/>
</dbReference>
<comment type="caution">
    <text evidence="5">The sequence shown here is derived from an EMBL/GenBank/DDBJ whole genome shotgun (WGS) entry which is preliminary data.</text>
</comment>
<reference evidence="5" key="2">
    <citation type="submission" date="2023-03" db="EMBL/GenBank/DDBJ databases">
        <authorList>
            <person name="Inwood S.N."/>
            <person name="Skelly J.G."/>
            <person name="Guhlin J."/>
            <person name="Harrop T.W.R."/>
            <person name="Goldson S.G."/>
            <person name="Dearden P.K."/>
        </authorList>
    </citation>
    <scope>NUCLEOTIDE SEQUENCE</scope>
    <source>
        <strain evidence="5">Lincoln</strain>
        <tissue evidence="5">Whole body</tissue>
    </source>
</reference>
<dbReference type="InterPro" id="IPR008753">
    <property type="entry name" value="Peptidase_M13_N"/>
</dbReference>
<dbReference type="AlphaFoldDB" id="A0AA39F4Y2"/>
<reference evidence="5" key="1">
    <citation type="journal article" date="2023" name="bioRxiv">
        <title>Scaffold-level genome assemblies of two parasitoid biocontrol wasps reveal the parthenogenesis mechanism and an associated novel virus.</title>
        <authorList>
            <person name="Inwood S."/>
            <person name="Skelly J."/>
            <person name="Guhlin J."/>
            <person name="Harrop T."/>
            <person name="Goldson S."/>
            <person name="Dearden P."/>
        </authorList>
    </citation>
    <scope>NUCLEOTIDE SEQUENCE</scope>
    <source>
        <strain evidence="5">Lincoln</strain>
        <tissue evidence="5">Whole body</tissue>
    </source>
</reference>
<name>A0AA39F4Y2_MICHY</name>
<keyword evidence="3" id="KW-0812">Transmembrane</keyword>
<keyword evidence="3" id="KW-0472">Membrane</keyword>
<evidence type="ECO:0000256" key="2">
    <source>
        <dbReference type="ARBA" id="ARBA00007357"/>
    </source>
</evidence>
<dbReference type="EMBL" id="JAQQBR010001833">
    <property type="protein sequence ID" value="KAK0162961.1"/>
    <property type="molecule type" value="Genomic_DNA"/>
</dbReference>
<keyword evidence="6" id="KW-1185">Reference proteome</keyword>
<dbReference type="Pfam" id="PF05649">
    <property type="entry name" value="Peptidase_M13_N"/>
    <property type="match status" value="1"/>
</dbReference>
<dbReference type="GO" id="GO:0005886">
    <property type="term" value="C:plasma membrane"/>
    <property type="evidence" value="ECO:0007669"/>
    <property type="project" value="UniProtKB-SubCell"/>
</dbReference>
<gene>
    <name evidence="5" type="ORF">PV327_006685</name>
</gene>
<sequence length="953" mass="109533">MPSAAYNISNREEDKIRGRDQSFRNCIVTMFVFIMICVLIIVATIPWRNANARNNRDQDWSDSRTDKQFITTERIKTTLNYPKSSSTKSPDRTIISSTIKTSTAIIIDEKAEPKTTTQYIDTSSSNKYGLTTGHFMPSSTTVKNENNAEVSTTRFDEKNEFKTTDRQFIAPLFTTTIRHNAEITSEKDKYTSDVLLTAIDEETKFKTTNQYVERLSTTTIRNNVEKFSRTMSDNSPISSSSIFVPSSTNAEAFSTTISPQVETSEIISSTDDSSTFLSDATTLQSSTGDKFSSFSSSIRPKSSVTGQDGFFYTEETERSTDVSFTESTFDYSSSTENFTVSNDNEDSTSLKRLVIRIYSGNESYTSENETDLSWIDDAISSTPSYQKNSSDEVINDLSTLSGITENYYNITTENFSSTESQIAIITQVPGDENETTMMTYKDENLIQSTPNILNQSVDDFSEENDTTPIDNVCHSGQCKQFSSKILSYMNHSADPCEDFYEYACGGMEADPYINNINLADQAFDRIKSGLKKSETDKKYPTFFKNYYNSCIQYYQKTTQDKKIQQAKEMLAKIRQFYTASNWPNNSYLGITKLIANMVIYDSPLLFDIVPDVNEIDPRKFILRLGPISDRQNLFSNSEENSCIIQTDEYLPVDIDMEKQYKYYKNCKNNERQQSRNIISEALKVFDIFNHINNTLNKFEYMEKIAIDIDNRIIKVFSNYSSSNEIHTAYKSKNYSIMTLGALEVQSKFINWTELIHTITGTQLTSNTELQVYFKDQLIRALKSLEKFHELYELNNALLGLYAKNLYEQFIKPKIFGDLEKQCLNIAMNYLPNEASQLYLSSFTKFQIDLMNTTMYKVFVDLKETLKLKFERAQWATQAGRNELLKKIEGIQMSVPNDFYIKNISNINMTYDFFDNTLLLMKKFREDMYRNIDKIPSNPEQLYVHKYYSVLITI</sequence>
<accession>A0AA39F4Y2</accession>
<dbReference type="Gene3D" id="3.40.390.10">
    <property type="entry name" value="Collagenase (Catalytic Domain)"/>
    <property type="match status" value="1"/>
</dbReference>
<dbReference type="Proteomes" id="UP001168972">
    <property type="component" value="Unassembled WGS sequence"/>
</dbReference>
<evidence type="ECO:0000259" key="4">
    <source>
        <dbReference type="Pfam" id="PF05649"/>
    </source>
</evidence>
<dbReference type="GO" id="GO:0004222">
    <property type="term" value="F:metalloendopeptidase activity"/>
    <property type="evidence" value="ECO:0007669"/>
    <property type="project" value="InterPro"/>
</dbReference>
<protein>
    <recommendedName>
        <fullName evidence="4">Peptidase M13 N-terminal domain-containing protein</fullName>
    </recommendedName>
</protein>
<comment type="similarity">
    <text evidence="2">Belongs to the peptidase M13 family.</text>
</comment>
<dbReference type="PROSITE" id="PS51885">
    <property type="entry name" value="NEPRILYSIN"/>
    <property type="match status" value="1"/>
</dbReference>
<dbReference type="InterPro" id="IPR024079">
    <property type="entry name" value="MetalloPept_cat_dom_sf"/>
</dbReference>
<dbReference type="PANTHER" id="PTHR11733:SF240">
    <property type="entry name" value="GH14155P-RELATED"/>
    <property type="match status" value="1"/>
</dbReference>
<keyword evidence="3" id="KW-1133">Transmembrane helix</keyword>
<evidence type="ECO:0000313" key="6">
    <source>
        <dbReference type="Proteomes" id="UP001168972"/>
    </source>
</evidence>
<feature type="domain" description="Peptidase M13 N-terminal" evidence="4">
    <location>
        <begin position="495"/>
        <end position="891"/>
    </location>
</feature>
<evidence type="ECO:0000256" key="1">
    <source>
        <dbReference type="ARBA" id="ARBA00004401"/>
    </source>
</evidence>
<dbReference type="Gene3D" id="1.10.1380.10">
    <property type="entry name" value="Neutral endopeptidase , domain2"/>
    <property type="match status" value="1"/>
</dbReference>
<dbReference type="InterPro" id="IPR042089">
    <property type="entry name" value="Peptidase_M13_dom_2"/>
</dbReference>
<evidence type="ECO:0000313" key="5">
    <source>
        <dbReference type="EMBL" id="KAK0162961.1"/>
    </source>
</evidence>
<proteinExistence type="inferred from homology"/>